<name>A0A9D2MJI0_9FIRM</name>
<sequence length="191" mass="20557">MKKTIQSILCTVMAFAIICCTSAFQVFAAVENSEGSSASDYSTETNMTQHSDFLEESKSYSVDVYASQASGSDYYDEDGNLVEGDIIVWLPTEATLEKQDSGEYKCTVAVKVQGNIAGNEKVCVVPDSTVTLTQPGKADITGTVTQSKTDFTYEDLKDGTVAQTTTDISASDLSAGEWTGRYSYTVSLDEV</sequence>
<dbReference type="EMBL" id="DWXN01000006">
    <property type="protein sequence ID" value="HJB74658.1"/>
    <property type="molecule type" value="Genomic_DNA"/>
</dbReference>
<accession>A0A9D2MJI0</accession>
<feature type="chain" id="PRO_5039093879" description="Ig-like domain-containing protein" evidence="1">
    <location>
        <begin position="29"/>
        <end position="191"/>
    </location>
</feature>
<proteinExistence type="predicted"/>
<comment type="caution">
    <text evidence="2">The sequence shown here is derived from an EMBL/GenBank/DDBJ whole genome shotgun (WGS) entry which is preliminary data.</text>
</comment>
<evidence type="ECO:0000313" key="3">
    <source>
        <dbReference type="Proteomes" id="UP000823877"/>
    </source>
</evidence>
<evidence type="ECO:0008006" key="4">
    <source>
        <dbReference type="Google" id="ProtNLM"/>
    </source>
</evidence>
<evidence type="ECO:0000313" key="2">
    <source>
        <dbReference type="EMBL" id="HJB74658.1"/>
    </source>
</evidence>
<protein>
    <recommendedName>
        <fullName evidence="4">Ig-like domain-containing protein</fullName>
    </recommendedName>
</protein>
<reference evidence="2" key="2">
    <citation type="submission" date="2021-04" db="EMBL/GenBank/DDBJ databases">
        <authorList>
            <person name="Gilroy R."/>
        </authorList>
    </citation>
    <scope>NUCLEOTIDE SEQUENCE</scope>
    <source>
        <strain evidence="2">CHK188-16595</strain>
    </source>
</reference>
<organism evidence="2 3">
    <name type="scientific">Candidatus Eubacterium faecale</name>
    <dbReference type="NCBI Taxonomy" id="2838568"/>
    <lineage>
        <taxon>Bacteria</taxon>
        <taxon>Bacillati</taxon>
        <taxon>Bacillota</taxon>
        <taxon>Clostridia</taxon>
        <taxon>Eubacteriales</taxon>
        <taxon>Eubacteriaceae</taxon>
        <taxon>Eubacterium</taxon>
    </lineage>
</organism>
<gene>
    <name evidence="2" type="ORF">IAA37_03170</name>
</gene>
<dbReference type="Proteomes" id="UP000823877">
    <property type="component" value="Unassembled WGS sequence"/>
</dbReference>
<feature type="signal peptide" evidence="1">
    <location>
        <begin position="1"/>
        <end position="28"/>
    </location>
</feature>
<evidence type="ECO:0000256" key="1">
    <source>
        <dbReference type="SAM" id="SignalP"/>
    </source>
</evidence>
<dbReference type="AlphaFoldDB" id="A0A9D2MJI0"/>
<keyword evidence="1" id="KW-0732">Signal</keyword>
<reference evidence="2" key="1">
    <citation type="journal article" date="2021" name="PeerJ">
        <title>Extensive microbial diversity within the chicken gut microbiome revealed by metagenomics and culture.</title>
        <authorList>
            <person name="Gilroy R."/>
            <person name="Ravi A."/>
            <person name="Getino M."/>
            <person name="Pursley I."/>
            <person name="Horton D.L."/>
            <person name="Alikhan N.F."/>
            <person name="Baker D."/>
            <person name="Gharbi K."/>
            <person name="Hall N."/>
            <person name="Watson M."/>
            <person name="Adriaenssens E.M."/>
            <person name="Foster-Nyarko E."/>
            <person name="Jarju S."/>
            <person name="Secka A."/>
            <person name="Antonio M."/>
            <person name="Oren A."/>
            <person name="Chaudhuri R.R."/>
            <person name="La Ragione R."/>
            <person name="Hildebrand F."/>
            <person name="Pallen M.J."/>
        </authorList>
    </citation>
    <scope>NUCLEOTIDE SEQUENCE</scope>
    <source>
        <strain evidence="2">CHK188-16595</strain>
    </source>
</reference>